<dbReference type="EMBL" id="CP034433">
    <property type="protein sequence ID" value="AZN37293.1"/>
    <property type="molecule type" value="Genomic_DNA"/>
</dbReference>
<sequence length="346" mass="38282">MTQDTSQDSLAATLQTPSRRFVPQAAIVLSCVAIIAAAGVWLYQQQAMEQFKLDISRQLAANKNSTVEFSKQLAGSAKLYEQFATKLSLLEAKQAESLSQQQALNNMYEALTHNETHRALSEIEQILGFASQQLQLGGNVNGALLALTNIDQKLAQLNRPELISLRQSITRDIDTLKALPYVDIIGISVKLDSLIKGLQDLPLSIDGYRQPPAAIKASTSSTALVKFSDEIWQQLKQLIQIRRMDKPEAMLLSPEQSFFLRENIKLRLLDARISLLLKDKTSYNSDLTAALRYLEQYFDKKAPQTAASIATLKQLAAQDLAIQLPELGSSLAAVRSARTIAERAKQ</sequence>
<gene>
    <name evidence="2" type="ORF">EJO50_12840</name>
</gene>
<evidence type="ECO:0008006" key="4">
    <source>
        <dbReference type="Google" id="ProtNLM"/>
    </source>
</evidence>
<proteinExistence type="predicted"/>
<dbReference type="Proteomes" id="UP000282438">
    <property type="component" value="Chromosome"/>
</dbReference>
<dbReference type="PANTHER" id="PTHR38043">
    <property type="entry name" value="PROTEIN HEMX"/>
    <property type="match status" value="1"/>
</dbReference>
<dbReference type="PANTHER" id="PTHR38043:SF1">
    <property type="entry name" value="PROTEIN HEMX"/>
    <property type="match status" value="1"/>
</dbReference>
<dbReference type="InterPro" id="IPR007470">
    <property type="entry name" value="HemX"/>
</dbReference>
<keyword evidence="1" id="KW-0812">Transmembrane</keyword>
<dbReference type="KEGG" id="iod:EJO50_12840"/>
<dbReference type="AlphaFoldDB" id="A0A3S8ZUV9"/>
<feature type="transmembrane region" description="Helical" evidence="1">
    <location>
        <begin position="21"/>
        <end position="43"/>
    </location>
</feature>
<dbReference type="RefSeq" id="WP_125974764.1">
    <property type="nucleotide sequence ID" value="NZ_CP034433.1"/>
</dbReference>
<keyword evidence="1" id="KW-0472">Membrane</keyword>
<dbReference type="OrthoDB" id="9787650at2"/>
<protein>
    <recommendedName>
        <fullName evidence="4">Uroporphyrinogen-III C-methyltransferase</fullName>
    </recommendedName>
</protein>
<dbReference type="Pfam" id="PF04375">
    <property type="entry name" value="HemX"/>
    <property type="match status" value="1"/>
</dbReference>
<organism evidence="2 3">
    <name type="scientific">Iodobacter ciconiae</name>
    <dbReference type="NCBI Taxonomy" id="2496266"/>
    <lineage>
        <taxon>Bacteria</taxon>
        <taxon>Pseudomonadati</taxon>
        <taxon>Pseudomonadota</taxon>
        <taxon>Betaproteobacteria</taxon>
        <taxon>Neisseriales</taxon>
        <taxon>Chitinibacteraceae</taxon>
        <taxon>Iodobacter</taxon>
    </lineage>
</organism>
<reference evidence="2 3" key="1">
    <citation type="submission" date="2018-12" db="EMBL/GenBank/DDBJ databases">
        <title>Complete genome sequence of Iodobacter sp. H11R3.</title>
        <authorList>
            <person name="Bae J.-W."/>
        </authorList>
    </citation>
    <scope>NUCLEOTIDE SEQUENCE [LARGE SCALE GENOMIC DNA]</scope>
    <source>
        <strain evidence="2 3">H11R3</strain>
    </source>
</reference>
<accession>A0A3S8ZUV9</accession>
<name>A0A3S8ZUV9_9NEIS</name>
<keyword evidence="3" id="KW-1185">Reference proteome</keyword>
<evidence type="ECO:0000313" key="2">
    <source>
        <dbReference type="EMBL" id="AZN37293.1"/>
    </source>
</evidence>
<evidence type="ECO:0000256" key="1">
    <source>
        <dbReference type="SAM" id="Phobius"/>
    </source>
</evidence>
<keyword evidence="1" id="KW-1133">Transmembrane helix</keyword>
<evidence type="ECO:0000313" key="3">
    <source>
        <dbReference type="Proteomes" id="UP000282438"/>
    </source>
</evidence>